<organism evidence="2 3">
    <name type="scientific">Diaporthe australafricana</name>
    <dbReference type="NCBI Taxonomy" id="127596"/>
    <lineage>
        <taxon>Eukaryota</taxon>
        <taxon>Fungi</taxon>
        <taxon>Dikarya</taxon>
        <taxon>Ascomycota</taxon>
        <taxon>Pezizomycotina</taxon>
        <taxon>Sordariomycetes</taxon>
        <taxon>Sordariomycetidae</taxon>
        <taxon>Diaporthales</taxon>
        <taxon>Diaporthaceae</taxon>
        <taxon>Diaporthe</taxon>
    </lineage>
</organism>
<feature type="transmembrane region" description="Helical" evidence="1">
    <location>
        <begin position="144"/>
        <end position="162"/>
    </location>
</feature>
<dbReference type="PANTHER" id="PTHR35394">
    <property type="entry name" value="DUF3176 DOMAIN-CONTAINING PROTEIN"/>
    <property type="match status" value="1"/>
</dbReference>
<feature type="transmembrane region" description="Helical" evidence="1">
    <location>
        <begin position="20"/>
        <end position="43"/>
    </location>
</feature>
<gene>
    <name evidence="2" type="ORF">Daus18300_011007</name>
</gene>
<keyword evidence="1" id="KW-1133">Transmembrane helix</keyword>
<feature type="transmembrane region" description="Helical" evidence="1">
    <location>
        <begin position="432"/>
        <end position="454"/>
    </location>
</feature>
<keyword evidence="1" id="KW-0472">Membrane</keyword>
<name>A0ABR3W835_9PEZI</name>
<reference evidence="2 3" key="1">
    <citation type="journal article" date="2024" name="IMA Fungus">
        <title>IMA Genome - F19 : A genome assembly and annotation guide to empower mycologists, including annotated draft genome sequences of Ceratocystis pirilliformis, Diaporthe australafricana, Fusarium ophioides, Paecilomyces lecythidis, and Sporothrix stenoceras.</title>
        <authorList>
            <person name="Aylward J."/>
            <person name="Wilson A.M."/>
            <person name="Visagie C.M."/>
            <person name="Spraker J."/>
            <person name="Barnes I."/>
            <person name="Buitendag C."/>
            <person name="Ceriani C."/>
            <person name="Del Mar Angel L."/>
            <person name="du Plessis D."/>
            <person name="Fuchs T."/>
            <person name="Gasser K."/>
            <person name="Kramer D."/>
            <person name="Li W."/>
            <person name="Munsamy K."/>
            <person name="Piso A."/>
            <person name="Price J.L."/>
            <person name="Sonnekus B."/>
            <person name="Thomas C."/>
            <person name="van der Nest A."/>
            <person name="van Dijk A."/>
            <person name="van Heerden A."/>
            <person name="van Vuuren N."/>
            <person name="Yilmaz N."/>
            <person name="Duong T.A."/>
            <person name="van der Merwe N.A."/>
            <person name="Wingfield M.J."/>
            <person name="Wingfield B.D."/>
        </authorList>
    </citation>
    <scope>NUCLEOTIDE SEQUENCE [LARGE SCALE GENOMIC DNA]</scope>
    <source>
        <strain evidence="2 3">CMW 18300</strain>
    </source>
</reference>
<dbReference type="Proteomes" id="UP001583177">
    <property type="component" value="Unassembled WGS sequence"/>
</dbReference>
<comment type="caution">
    <text evidence="2">The sequence shown here is derived from an EMBL/GenBank/DDBJ whole genome shotgun (WGS) entry which is preliminary data.</text>
</comment>
<evidence type="ECO:0000313" key="3">
    <source>
        <dbReference type="Proteomes" id="UP001583177"/>
    </source>
</evidence>
<dbReference type="EMBL" id="JAWRVE010000128">
    <property type="protein sequence ID" value="KAL1855724.1"/>
    <property type="molecule type" value="Genomic_DNA"/>
</dbReference>
<evidence type="ECO:0000256" key="1">
    <source>
        <dbReference type="SAM" id="Phobius"/>
    </source>
</evidence>
<accession>A0ABR3W835</accession>
<sequence>MAVYEPLQKLPPRRNRWSSTWWWEEIVSIIASIGCMVAVVAILKMMQDKPTDHWTFFASQHSHILPDENPRADWKYHIFQVSLNAMIAVFITAAKSTAMLSVAACIGQSKWVFLSSKSRKLSDIDIIEEAARGPLGSIAMLARVPWGVATLGAFVTVLALGIDTFAQQVISTEAVTDWVDDGTASFGLARDYFGGARITAGGGPWVADPYTVDTSMQGAVLKAFYELDTPAVFSCASNCSWDQSYISLGFSTSCTNVSSPRLSANFVRLAAFRQPSEYRGGSDTAVEQTLECDIGLVAYKYTNASSITNNFTLGDVQKITLDDGYYNDQVADPDSHILFNTTGLPEFRVRTLDLSALLDYYVSDSFSGTLVDGEEMPVVAAGITTAIRSPQKNISEMLDSMALSMTDQLRTNYNATARGRTARAVVLVRVQWAWLALPFFVVLASGLFLIAEMVESRRTTDIRLWKSTATSLLFHSVSPDEGIMRTGMAGPEQLHRVAKATKIRLEIPSQSDQVLLNHAAPYGQVRHVSTSGN</sequence>
<keyword evidence="1" id="KW-0812">Transmembrane</keyword>
<dbReference type="PANTHER" id="PTHR35394:SF5">
    <property type="entry name" value="DUF3176 DOMAIN-CONTAINING PROTEIN"/>
    <property type="match status" value="1"/>
</dbReference>
<dbReference type="Pfam" id="PF11374">
    <property type="entry name" value="DUF3176"/>
    <property type="match status" value="1"/>
</dbReference>
<keyword evidence="3" id="KW-1185">Reference proteome</keyword>
<protein>
    <submittedName>
        <fullName evidence="2">Uncharacterized protein</fullName>
    </submittedName>
</protein>
<evidence type="ECO:0000313" key="2">
    <source>
        <dbReference type="EMBL" id="KAL1855724.1"/>
    </source>
</evidence>
<dbReference type="InterPro" id="IPR021514">
    <property type="entry name" value="DUF3176"/>
</dbReference>
<proteinExistence type="predicted"/>